<name>A0A1C5G2P4_MICEH</name>
<keyword evidence="2" id="KW-1185">Reference proteome</keyword>
<evidence type="ECO:0000313" key="1">
    <source>
        <dbReference type="EMBL" id="SCG14007.1"/>
    </source>
</evidence>
<proteinExistence type="predicted"/>
<dbReference type="GeneID" id="95800105"/>
<reference evidence="1 2" key="1">
    <citation type="submission" date="2016-06" db="EMBL/GenBank/DDBJ databases">
        <authorList>
            <person name="Kjaerup R.B."/>
            <person name="Dalgaard T.S."/>
            <person name="Juul-Madsen H.R."/>
        </authorList>
    </citation>
    <scope>NUCLEOTIDE SEQUENCE [LARGE SCALE GENOMIC DNA]</scope>
    <source>
        <strain evidence="1 2">DSM 43913</strain>
    </source>
</reference>
<sequence length="89" mass="9737">MTIYIVDIQQTVHICPAHPDGHPYDIRRTIVDVIPGGPCRAPVIIRCGTQTVQVPCRQHEPAKRQCGACRVIITERSITTRTPNPGAAA</sequence>
<accession>A0A1C5G2P4</accession>
<organism evidence="1 2">
    <name type="scientific">Micromonospora echinofusca</name>
    <dbReference type="NCBI Taxonomy" id="47858"/>
    <lineage>
        <taxon>Bacteria</taxon>
        <taxon>Bacillati</taxon>
        <taxon>Actinomycetota</taxon>
        <taxon>Actinomycetes</taxon>
        <taxon>Micromonosporales</taxon>
        <taxon>Micromonosporaceae</taxon>
        <taxon>Micromonospora</taxon>
    </lineage>
</organism>
<dbReference type="AlphaFoldDB" id="A0A1C5G2P4"/>
<dbReference type="Proteomes" id="UP000198251">
    <property type="component" value="Chromosome I"/>
</dbReference>
<evidence type="ECO:0000313" key="2">
    <source>
        <dbReference type="Proteomes" id="UP000198251"/>
    </source>
</evidence>
<dbReference type="RefSeq" id="WP_088998269.1">
    <property type="nucleotide sequence ID" value="NZ_LT607733.1"/>
</dbReference>
<protein>
    <submittedName>
        <fullName evidence="1">Uncharacterized protein</fullName>
    </submittedName>
</protein>
<gene>
    <name evidence="1" type="ORF">GA0070610_0200</name>
</gene>
<dbReference type="EMBL" id="LT607733">
    <property type="protein sequence ID" value="SCG14007.1"/>
    <property type="molecule type" value="Genomic_DNA"/>
</dbReference>